<evidence type="ECO:0000313" key="7">
    <source>
        <dbReference type="EMBL" id="EME69293.1"/>
    </source>
</evidence>
<feature type="transmembrane region" description="Helical" evidence="6">
    <location>
        <begin position="258"/>
        <end position="282"/>
    </location>
</feature>
<feature type="transmembrane region" description="Helical" evidence="6">
    <location>
        <begin position="34"/>
        <end position="51"/>
    </location>
</feature>
<sequence>MVRNRILGTLLAIALLALPPVAQALGEPFYIGIASRMLVFALAAMSLDLILGYGGMVCFGHAAFIGIGAYVVGILGHHAAEETLLLGFIPGTSSGWITWPLAMLCAGIFAFLVGAVSIRTQGLYFIMITLAFAQMAYFFFVTLKGYGGDDGLRLPQRSQFSDLISLRDKTTFYYVALGVLTAVYLLLLRVTRSRFGMVLRGAKENERRMLHIGVPTYRYRLAAFTIAGALAGLAGALMANQANFVSPAMMHWTRSGELIVMVILGGVGSLLGPAIGAVAFLSLEEVLSAYTEHWQIALGPLLLAVIYFARRGIYGALVTRRVL</sequence>
<dbReference type="RefSeq" id="WP_008618726.1">
    <property type="nucleotide sequence ID" value="NZ_AONQ01000038.1"/>
</dbReference>
<keyword evidence="4 6" id="KW-1133">Transmembrane helix</keyword>
<evidence type="ECO:0000256" key="3">
    <source>
        <dbReference type="ARBA" id="ARBA00022692"/>
    </source>
</evidence>
<keyword evidence="3 6" id="KW-0812">Transmembrane</keyword>
<comment type="caution">
    <text evidence="7">The sequence shown here is derived from an EMBL/GenBank/DDBJ whole genome shotgun (WGS) entry which is preliminary data.</text>
</comment>
<evidence type="ECO:0000313" key="8">
    <source>
        <dbReference type="Proteomes" id="UP000011744"/>
    </source>
</evidence>
<dbReference type="GO" id="GO:0005886">
    <property type="term" value="C:plasma membrane"/>
    <property type="evidence" value="ECO:0007669"/>
    <property type="project" value="UniProtKB-SubCell"/>
</dbReference>
<keyword evidence="5 6" id="KW-0472">Membrane</keyword>
<protein>
    <submittedName>
        <fullName evidence="7">ABC superfamily ATP binding cassette transporter, permease protein</fullName>
    </submittedName>
</protein>
<feature type="transmembrane region" description="Helical" evidence="6">
    <location>
        <begin position="217"/>
        <end position="238"/>
    </location>
</feature>
<evidence type="ECO:0000256" key="2">
    <source>
        <dbReference type="ARBA" id="ARBA00022475"/>
    </source>
</evidence>
<dbReference type="EMBL" id="AONQ01000038">
    <property type="protein sequence ID" value="EME69293.1"/>
    <property type="molecule type" value="Genomic_DNA"/>
</dbReference>
<dbReference type="eggNOG" id="COG4177">
    <property type="taxonomic scope" value="Bacteria"/>
</dbReference>
<evidence type="ECO:0000256" key="1">
    <source>
        <dbReference type="ARBA" id="ARBA00004651"/>
    </source>
</evidence>
<feature type="transmembrane region" description="Helical" evidence="6">
    <location>
        <begin position="58"/>
        <end position="76"/>
    </location>
</feature>
<dbReference type="PATRIC" id="fig|1244869.3.peg.2865"/>
<accession>M3A929</accession>
<dbReference type="CDD" id="cd06581">
    <property type="entry name" value="TM_PBP1_LivM_like"/>
    <property type="match status" value="1"/>
</dbReference>
<keyword evidence="8" id="KW-1185">Reference proteome</keyword>
<keyword evidence="2" id="KW-1003">Cell membrane</keyword>
<evidence type="ECO:0000256" key="6">
    <source>
        <dbReference type="SAM" id="Phobius"/>
    </source>
</evidence>
<feature type="transmembrane region" description="Helical" evidence="6">
    <location>
        <begin position="294"/>
        <end position="313"/>
    </location>
</feature>
<dbReference type="PANTHER" id="PTHR30482">
    <property type="entry name" value="HIGH-AFFINITY BRANCHED-CHAIN AMINO ACID TRANSPORT SYSTEM PERMEASE"/>
    <property type="match status" value="1"/>
</dbReference>
<feature type="transmembrane region" description="Helical" evidence="6">
    <location>
        <begin position="123"/>
        <end position="143"/>
    </location>
</feature>
<reference evidence="7 8" key="1">
    <citation type="journal article" date="2014" name="Genome Announc.">
        <title>Draft Genome Sequence of Magnetospirillum sp. Strain SO-1, a Freshwater Magnetotactic Bacterium Isolated from the Ol'khovka River, Russia.</title>
        <authorList>
            <person name="Grouzdev D.S."/>
            <person name="Dziuba M.V."/>
            <person name="Sukhacheva M.S."/>
            <person name="Mardanov A.V."/>
            <person name="Beletskiy A.V."/>
            <person name="Kuznetsov B.B."/>
            <person name="Skryabin K.G."/>
        </authorList>
    </citation>
    <scope>NUCLEOTIDE SEQUENCE [LARGE SCALE GENOMIC DNA]</scope>
    <source>
        <strain evidence="7 8">SO-1</strain>
    </source>
</reference>
<feature type="transmembrane region" description="Helical" evidence="6">
    <location>
        <begin position="171"/>
        <end position="190"/>
    </location>
</feature>
<proteinExistence type="predicted"/>
<comment type="subcellular location">
    <subcellularLocation>
        <location evidence="1">Cell membrane</location>
        <topology evidence="1">Multi-pass membrane protein</topology>
    </subcellularLocation>
</comment>
<feature type="transmembrane region" description="Helical" evidence="6">
    <location>
        <begin position="96"/>
        <end position="116"/>
    </location>
</feature>
<dbReference type="OrthoDB" id="9804361at2"/>
<dbReference type="InterPro" id="IPR001851">
    <property type="entry name" value="ABC_transp_permease"/>
</dbReference>
<gene>
    <name evidence="7" type="ORF">H261_14225</name>
</gene>
<dbReference type="InterPro" id="IPR043428">
    <property type="entry name" value="LivM-like"/>
</dbReference>
<dbReference type="GO" id="GO:0015658">
    <property type="term" value="F:branched-chain amino acid transmembrane transporter activity"/>
    <property type="evidence" value="ECO:0007669"/>
    <property type="project" value="InterPro"/>
</dbReference>
<dbReference type="Pfam" id="PF02653">
    <property type="entry name" value="BPD_transp_2"/>
    <property type="match status" value="1"/>
</dbReference>
<evidence type="ECO:0000256" key="5">
    <source>
        <dbReference type="ARBA" id="ARBA00023136"/>
    </source>
</evidence>
<organism evidence="7 8">
    <name type="scientific">Paramagnetospirillum caucaseum</name>
    <dbReference type="NCBI Taxonomy" id="1244869"/>
    <lineage>
        <taxon>Bacteria</taxon>
        <taxon>Pseudomonadati</taxon>
        <taxon>Pseudomonadota</taxon>
        <taxon>Alphaproteobacteria</taxon>
        <taxon>Rhodospirillales</taxon>
        <taxon>Magnetospirillaceae</taxon>
        <taxon>Paramagnetospirillum</taxon>
    </lineage>
</organism>
<name>M3A929_9PROT</name>
<dbReference type="AlphaFoldDB" id="M3A929"/>
<dbReference type="Proteomes" id="UP000011744">
    <property type="component" value="Unassembled WGS sequence"/>
</dbReference>
<dbReference type="STRING" id="1244869.H261_14225"/>
<dbReference type="PANTHER" id="PTHR30482:SF17">
    <property type="entry name" value="ABC TRANSPORTER ATP-BINDING PROTEIN"/>
    <property type="match status" value="1"/>
</dbReference>
<evidence type="ECO:0000256" key="4">
    <source>
        <dbReference type="ARBA" id="ARBA00022989"/>
    </source>
</evidence>